<keyword evidence="2" id="KW-1185">Reference proteome</keyword>
<evidence type="ECO:0000313" key="2">
    <source>
        <dbReference type="Proteomes" id="UP001055057"/>
    </source>
</evidence>
<comment type="caution">
    <text evidence="1">The sequence shown here is derived from an EMBL/GenBank/DDBJ whole genome shotgun (WGS) entry which is preliminary data.</text>
</comment>
<accession>A0ABQ4U4I4</accession>
<dbReference type="Proteomes" id="UP001055057">
    <property type="component" value="Unassembled WGS sequence"/>
</dbReference>
<proteinExistence type="predicted"/>
<protein>
    <recommendedName>
        <fullName evidence="3">Plastocyanin</fullName>
    </recommendedName>
</protein>
<dbReference type="RefSeq" id="WP_238183587.1">
    <property type="nucleotide sequence ID" value="NZ_BPRB01000180.1"/>
</dbReference>
<evidence type="ECO:0008006" key="3">
    <source>
        <dbReference type="Google" id="ProtNLM"/>
    </source>
</evidence>
<dbReference type="EMBL" id="BPRB01000180">
    <property type="protein sequence ID" value="GJE61005.1"/>
    <property type="molecule type" value="Genomic_DNA"/>
</dbReference>
<organism evidence="1 2">
    <name type="scientific">Methylobacterium trifolii</name>
    <dbReference type="NCBI Taxonomy" id="1003092"/>
    <lineage>
        <taxon>Bacteria</taxon>
        <taxon>Pseudomonadati</taxon>
        <taxon>Pseudomonadota</taxon>
        <taxon>Alphaproteobacteria</taxon>
        <taxon>Hyphomicrobiales</taxon>
        <taxon>Methylobacteriaceae</taxon>
        <taxon>Methylobacterium</taxon>
    </lineage>
</organism>
<dbReference type="InterPro" id="IPR008972">
    <property type="entry name" value="Cupredoxin"/>
</dbReference>
<dbReference type="Gene3D" id="2.60.40.420">
    <property type="entry name" value="Cupredoxins - blue copper proteins"/>
    <property type="match status" value="1"/>
</dbReference>
<dbReference type="SUPFAM" id="SSF49503">
    <property type="entry name" value="Cupredoxins"/>
    <property type="match status" value="1"/>
</dbReference>
<sequence>MPLLSYLRHPRSASFALALVIAGGVAVPAWAALASASRVVLQKGRHYDPGDLFLRRGDSLVLVNGDDTAVHHAFIEADRFAFDGGDQEPGMERVLKLSEPGDFIIRCGIHPKMRLTVHVQ</sequence>
<reference evidence="1" key="1">
    <citation type="journal article" date="2021" name="Front. Microbiol.">
        <title>Comprehensive Comparative Genomics and Phenotyping of Methylobacterium Species.</title>
        <authorList>
            <person name="Alessa O."/>
            <person name="Ogura Y."/>
            <person name="Fujitani Y."/>
            <person name="Takami H."/>
            <person name="Hayashi T."/>
            <person name="Sahin N."/>
            <person name="Tani A."/>
        </authorList>
    </citation>
    <scope>NUCLEOTIDE SEQUENCE</scope>
    <source>
        <strain evidence="1">DSM 23632</strain>
    </source>
</reference>
<reference evidence="1" key="2">
    <citation type="submission" date="2021-08" db="EMBL/GenBank/DDBJ databases">
        <authorList>
            <person name="Tani A."/>
            <person name="Ola A."/>
            <person name="Ogura Y."/>
            <person name="Katsura K."/>
            <person name="Hayashi T."/>
        </authorList>
    </citation>
    <scope>NUCLEOTIDE SEQUENCE</scope>
    <source>
        <strain evidence="1">DSM 23632</strain>
    </source>
</reference>
<evidence type="ECO:0000313" key="1">
    <source>
        <dbReference type="EMBL" id="GJE61005.1"/>
    </source>
</evidence>
<name>A0ABQ4U4I4_9HYPH</name>
<gene>
    <name evidence="1" type="ORF">MPOCJGCO_3124</name>
</gene>